<sequence length="138" mass="15399">MNINWDGLDVPNRKLAIERIRLKNNSTTIFVAYAPTSSFEEKLGASCTLEAFLENLEKLFKGNHTFSKSLSVISTPSWLQNGWRAPSRLPKQNEQSEKLSEFSKTTHITHGNTQFMKCDGHGLGLLAFAMDAGVTKLP</sequence>
<protein>
    <submittedName>
        <fullName evidence="2">Uncharacterized protein</fullName>
    </submittedName>
</protein>
<name>A0A7I4Z2P4_HAECO</name>
<accession>A0A7I4Z2P4</accession>
<dbReference type="AlphaFoldDB" id="A0A7I4Z2P4"/>
<evidence type="ECO:0000313" key="1">
    <source>
        <dbReference type="Proteomes" id="UP000025227"/>
    </source>
</evidence>
<dbReference type="OrthoDB" id="410381at2759"/>
<dbReference type="Proteomes" id="UP000025227">
    <property type="component" value="Unplaced"/>
</dbReference>
<dbReference type="WBParaSite" id="HCON_00180510-00001">
    <property type="protein sequence ID" value="HCON_00180510-00001"/>
    <property type="gene ID" value="HCON_00180510"/>
</dbReference>
<proteinExistence type="predicted"/>
<organism evidence="1 2">
    <name type="scientific">Haemonchus contortus</name>
    <name type="common">Barber pole worm</name>
    <dbReference type="NCBI Taxonomy" id="6289"/>
    <lineage>
        <taxon>Eukaryota</taxon>
        <taxon>Metazoa</taxon>
        <taxon>Ecdysozoa</taxon>
        <taxon>Nematoda</taxon>
        <taxon>Chromadorea</taxon>
        <taxon>Rhabditida</taxon>
        <taxon>Rhabditina</taxon>
        <taxon>Rhabditomorpha</taxon>
        <taxon>Strongyloidea</taxon>
        <taxon>Trichostrongylidae</taxon>
        <taxon>Haemonchus</taxon>
    </lineage>
</organism>
<evidence type="ECO:0000313" key="2">
    <source>
        <dbReference type="WBParaSite" id="HCON_00180510-00001"/>
    </source>
</evidence>
<keyword evidence="1" id="KW-1185">Reference proteome</keyword>
<reference evidence="2" key="1">
    <citation type="submission" date="2020-12" db="UniProtKB">
        <authorList>
            <consortium name="WormBaseParasite"/>
        </authorList>
    </citation>
    <scope>IDENTIFICATION</scope>
    <source>
        <strain evidence="2">MHco3</strain>
    </source>
</reference>